<dbReference type="RefSeq" id="WP_166258501.1">
    <property type="nucleotide sequence ID" value="NZ_JAAMOW010000007.1"/>
</dbReference>
<comment type="caution">
    <text evidence="1">The sequence shown here is derived from an EMBL/GenBank/DDBJ whole genome shotgun (WGS) entry which is preliminary data.</text>
</comment>
<dbReference type="Proteomes" id="UP000472676">
    <property type="component" value="Unassembled WGS sequence"/>
</dbReference>
<reference evidence="1 2" key="1">
    <citation type="journal article" date="2014" name="Int. J. Syst. Evol. Microbiol.">
        <title>Solimonas terrae sp. nov., isolated from soil.</title>
        <authorList>
            <person name="Kim S.J."/>
            <person name="Moon J.Y."/>
            <person name="Weon H.Y."/>
            <person name="Ahn J.H."/>
            <person name="Chen W.M."/>
            <person name="Kwon S.W."/>
        </authorList>
    </citation>
    <scope>NUCLEOTIDE SEQUENCE [LARGE SCALE GENOMIC DNA]</scope>
    <source>
        <strain evidence="1 2">KIS83-12</strain>
    </source>
</reference>
<evidence type="ECO:0008006" key="3">
    <source>
        <dbReference type="Google" id="ProtNLM"/>
    </source>
</evidence>
<protein>
    <recommendedName>
        <fullName evidence="3">SRPBCC family protein</fullName>
    </recommendedName>
</protein>
<gene>
    <name evidence="1" type="ORF">G7Y85_14400</name>
</gene>
<dbReference type="AlphaFoldDB" id="A0A6M2BTH6"/>
<sequence length="157" mass="18620">MIWLRFESHLAAEPPTIWLHATQMSGVNSELSPLMRMSVPKAFAGLGLRDAPQGSLLFNSWLLLFGVLPFDRHGLRIERFWDYGFQEDSSSWLQRRWRHRRYVELLPDGSRLVDELEIQPRFLPAWLLRPVIDLLFRHRHRYLRRHFGIVEPRPPAG</sequence>
<keyword evidence="2" id="KW-1185">Reference proteome</keyword>
<organism evidence="1 2">
    <name type="scientific">Solimonas terrae</name>
    <dbReference type="NCBI Taxonomy" id="1396819"/>
    <lineage>
        <taxon>Bacteria</taxon>
        <taxon>Pseudomonadati</taxon>
        <taxon>Pseudomonadota</taxon>
        <taxon>Gammaproteobacteria</taxon>
        <taxon>Nevskiales</taxon>
        <taxon>Nevskiaceae</taxon>
        <taxon>Solimonas</taxon>
    </lineage>
</organism>
<proteinExistence type="predicted"/>
<evidence type="ECO:0000313" key="2">
    <source>
        <dbReference type="Proteomes" id="UP000472676"/>
    </source>
</evidence>
<accession>A0A6M2BTH6</accession>
<evidence type="ECO:0000313" key="1">
    <source>
        <dbReference type="EMBL" id="NGY05962.1"/>
    </source>
</evidence>
<dbReference type="EMBL" id="JAAMOW010000007">
    <property type="protein sequence ID" value="NGY05962.1"/>
    <property type="molecule type" value="Genomic_DNA"/>
</dbReference>
<name>A0A6M2BTH6_9GAMM</name>